<evidence type="ECO:0000313" key="2">
    <source>
        <dbReference type="Proteomes" id="UP000688947"/>
    </source>
</evidence>
<dbReference type="OrthoDB" id="124452at2759"/>
<proteinExistence type="predicted"/>
<comment type="caution">
    <text evidence="1">The sequence shown here is derived from an EMBL/GenBank/DDBJ whole genome shotgun (WGS) entry which is preliminary data.</text>
</comment>
<dbReference type="VEuPathDB" id="FungiDB:PC110_g6960"/>
<organism evidence="1 2">
    <name type="scientific">Phytophthora cactorum</name>
    <dbReference type="NCBI Taxonomy" id="29920"/>
    <lineage>
        <taxon>Eukaryota</taxon>
        <taxon>Sar</taxon>
        <taxon>Stramenopiles</taxon>
        <taxon>Oomycota</taxon>
        <taxon>Peronosporomycetes</taxon>
        <taxon>Peronosporales</taxon>
        <taxon>Peronosporaceae</taxon>
        <taxon>Phytophthora</taxon>
    </lineage>
</organism>
<dbReference type="EMBL" id="JAENGZ010002791">
    <property type="protein sequence ID" value="KAG6942850.1"/>
    <property type="molecule type" value="Genomic_DNA"/>
</dbReference>
<protein>
    <submittedName>
        <fullName evidence="1">Uncharacterized protein</fullName>
    </submittedName>
</protein>
<name>A0A8T1TKU9_9STRA</name>
<dbReference type="Proteomes" id="UP000688947">
    <property type="component" value="Unassembled WGS sequence"/>
</dbReference>
<evidence type="ECO:0000313" key="1">
    <source>
        <dbReference type="EMBL" id="KAG6942850.1"/>
    </source>
</evidence>
<gene>
    <name evidence="1" type="ORF">JG687_00018829</name>
</gene>
<sequence>MKDIADYWSSSRFYRQAAFIETTARTRFQQIRGALTLHPPEHPSFDKERVPFADFAVPISVSSIDETNRAPPLRGGGTCMLFIRFGVHVSCR</sequence>
<dbReference type="AlphaFoldDB" id="A0A8T1TKU9"/>
<reference evidence="1" key="1">
    <citation type="submission" date="2021-01" db="EMBL/GenBank/DDBJ databases">
        <title>Phytophthora aleatoria, a newly-described species from Pinus radiata is distinct from Phytophthora cactorum isolates based on comparative genomics.</title>
        <authorList>
            <person name="Mcdougal R."/>
            <person name="Panda P."/>
            <person name="Williams N."/>
            <person name="Studholme D.J."/>
        </authorList>
    </citation>
    <scope>NUCLEOTIDE SEQUENCE</scope>
    <source>
        <strain evidence="1">NZFS 3830</strain>
    </source>
</reference>
<accession>A0A8T1TKU9</accession>